<feature type="region of interest" description="Disordered" evidence="3">
    <location>
        <begin position="39"/>
        <end position="104"/>
    </location>
</feature>
<feature type="signal peptide" evidence="4">
    <location>
        <begin position="1"/>
        <end position="21"/>
    </location>
</feature>
<name>A0AAJ2VSJ8_9ENTR</name>
<gene>
    <name evidence="5" type="primary">yjdP</name>
    <name evidence="5" type="ORF">SIL20_06145</name>
</gene>
<protein>
    <recommendedName>
        <fullName evidence="2">Uncharacterized protein YjdP</fullName>
    </recommendedName>
</protein>
<keyword evidence="1 4" id="KW-0732">Signal</keyword>
<evidence type="ECO:0000313" key="6">
    <source>
        <dbReference type="Proteomes" id="UP001282336"/>
    </source>
</evidence>
<evidence type="ECO:0000256" key="2">
    <source>
        <dbReference type="ARBA" id="ARBA00035706"/>
    </source>
</evidence>
<feature type="chain" id="PRO_5042598601" description="Uncharacterized protein YjdP" evidence="4">
    <location>
        <begin position="22"/>
        <end position="104"/>
    </location>
</feature>
<proteinExistence type="predicted"/>
<dbReference type="InterPro" id="IPR048164">
    <property type="entry name" value="YjdP-like"/>
</dbReference>
<sequence>MKRTAMALLFGALSLTGQAHADIIDDAIGNIQQAIGDAYKPDSDRVYHDSRDDAETDSRPRDRQYDDRRRQLEDRRRQLDDRQRQLDQDRRQLEDDERRLDDDY</sequence>
<evidence type="ECO:0000313" key="5">
    <source>
        <dbReference type="EMBL" id="MDX6031091.1"/>
    </source>
</evidence>
<organism evidence="5 6">
    <name type="scientific">Scandinavium lactucae</name>
    <dbReference type="NCBI Taxonomy" id="3095028"/>
    <lineage>
        <taxon>Bacteria</taxon>
        <taxon>Pseudomonadati</taxon>
        <taxon>Pseudomonadota</taxon>
        <taxon>Gammaproteobacteria</taxon>
        <taxon>Enterobacterales</taxon>
        <taxon>Enterobacteriaceae</taxon>
        <taxon>Scandinavium</taxon>
    </lineage>
</organism>
<evidence type="ECO:0000256" key="1">
    <source>
        <dbReference type="ARBA" id="ARBA00022729"/>
    </source>
</evidence>
<dbReference type="AlphaFoldDB" id="A0AAJ2VSJ8"/>
<dbReference type="EMBL" id="JAWXRC010000021">
    <property type="protein sequence ID" value="MDX6031091.1"/>
    <property type="molecule type" value="Genomic_DNA"/>
</dbReference>
<reference evidence="5" key="1">
    <citation type="submission" date="2023-11" db="EMBL/GenBank/DDBJ databases">
        <title>Scandinavium wanjuensis sp. nov., isolated from lettuce South Korea.</title>
        <authorList>
            <person name="Park J."/>
            <person name="Park S."/>
            <person name="Oh K.K."/>
            <person name="Cho G.S."/>
            <person name="Franz C.M.A.P."/>
        </authorList>
    </citation>
    <scope>NUCLEOTIDE SEQUENCE</scope>
    <source>
        <strain evidence="5">V105_12</strain>
    </source>
</reference>
<dbReference type="NCBIfam" id="NF041443">
    <property type="entry name" value="DDRRRQL_YjdP"/>
    <property type="match status" value="1"/>
</dbReference>
<evidence type="ECO:0000256" key="4">
    <source>
        <dbReference type="SAM" id="SignalP"/>
    </source>
</evidence>
<dbReference type="RefSeq" id="WP_319627708.1">
    <property type="nucleotide sequence ID" value="NZ_JAWXRB010000039.1"/>
</dbReference>
<evidence type="ECO:0000256" key="3">
    <source>
        <dbReference type="SAM" id="MobiDB-lite"/>
    </source>
</evidence>
<accession>A0AAJ2VSJ8</accession>
<dbReference type="Proteomes" id="UP001282336">
    <property type="component" value="Unassembled WGS sequence"/>
</dbReference>
<comment type="caution">
    <text evidence="5">The sequence shown here is derived from an EMBL/GenBank/DDBJ whole genome shotgun (WGS) entry which is preliminary data.</text>
</comment>